<comment type="caution">
    <text evidence="1">The sequence shown here is derived from an EMBL/GenBank/DDBJ whole genome shotgun (WGS) entry which is preliminary data.</text>
</comment>
<organism evidence="1 2">
    <name type="scientific">Candidatus Eisenbergiella merdigallinarum</name>
    <dbReference type="NCBI Taxonomy" id="2838552"/>
    <lineage>
        <taxon>Bacteria</taxon>
        <taxon>Bacillati</taxon>
        <taxon>Bacillota</taxon>
        <taxon>Clostridia</taxon>
        <taxon>Lachnospirales</taxon>
        <taxon>Lachnospiraceae</taxon>
        <taxon>Eisenbergiella</taxon>
    </lineage>
</organism>
<dbReference type="GO" id="GO:0000287">
    <property type="term" value="F:magnesium ion binding"/>
    <property type="evidence" value="ECO:0007669"/>
    <property type="project" value="TreeGrafter"/>
</dbReference>
<dbReference type="PANTHER" id="PTHR10000">
    <property type="entry name" value="PHOSPHOSERINE PHOSPHATASE"/>
    <property type="match status" value="1"/>
</dbReference>
<dbReference type="GO" id="GO:0005829">
    <property type="term" value="C:cytosol"/>
    <property type="evidence" value="ECO:0007669"/>
    <property type="project" value="TreeGrafter"/>
</dbReference>
<dbReference type="AlphaFoldDB" id="A0A9D2MNX9"/>
<reference evidence="1" key="2">
    <citation type="submission" date="2021-04" db="EMBL/GenBank/DDBJ databases">
        <authorList>
            <person name="Gilroy R."/>
        </authorList>
    </citation>
    <scope>NUCLEOTIDE SEQUENCE</scope>
    <source>
        <strain evidence="1">USAMLcec3-2134</strain>
    </source>
</reference>
<dbReference type="GO" id="GO:0016791">
    <property type="term" value="F:phosphatase activity"/>
    <property type="evidence" value="ECO:0007669"/>
    <property type="project" value="TreeGrafter"/>
</dbReference>
<dbReference type="Gene3D" id="3.40.50.1000">
    <property type="entry name" value="HAD superfamily/HAD-like"/>
    <property type="match status" value="1"/>
</dbReference>
<proteinExistence type="predicted"/>
<dbReference type="Proteomes" id="UP000886883">
    <property type="component" value="Unassembled WGS sequence"/>
</dbReference>
<dbReference type="SFLD" id="SFLDS00003">
    <property type="entry name" value="Haloacid_Dehalogenase"/>
    <property type="match status" value="1"/>
</dbReference>
<dbReference type="NCBIfam" id="TIGR01484">
    <property type="entry name" value="HAD-SF-IIB"/>
    <property type="match status" value="1"/>
</dbReference>
<evidence type="ECO:0000313" key="2">
    <source>
        <dbReference type="Proteomes" id="UP000886883"/>
    </source>
</evidence>
<name>A0A9D2MNX9_9FIRM</name>
<evidence type="ECO:0000313" key="1">
    <source>
        <dbReference type="EMBL" id="HJB89894.1"/>
    </source>
</evidence>
<dbReference type="InterPro" id="IPR023214">
    <property type="entry name" value="HAD_sf"/>
</dbReference>
<dbReference type="EMBL" id="DWXE01000001">
    <property type="protein sequence ID" value="HJB89894.1"/>
    <property type="molecule type" value="Genomic_DNA"/>
</dbReference>
<dbReference type="Gene3D" id="3.30.1240.10">
    <property type="match status" value="1"/>
</dbReference>
<dbReference type="PANTHER" id="PTHR10000:SF8">
    <property type="entry name" value="HAD SUPERFAMILY HYDROLASE-LIKE, TYPE 3"/>
    <property type="match status" value="1"/>
</dbReference>
<accession>A0A9D2MNX9</accession>
<dbReference type="SFLD" id="SFLDG01140">
    <property type="entry name" value="C2.B:_Phosphomannomutase_and_P"/>
    <property type="match status" value="1"/>
</dbReference>
<dbReference type="InterPro" id="IPR006379">
    <property type="entry name" value="HAD-SF_hydro_IIB"/>
</dbReference>
<dbReference type="Pfam" id="PF08282">
    <property type="entry name" value="Hydrolase_3"/>
    <property type="match status" value="1"/>
</dbReference>
<dbReference type="SUPFAM" id="SSF56784">
    <property type="entry name" value="HAD-like"/>
    <property type="match status" value="1"/>
</dbReference>
<gene>
    <name evidence="1" type="ORF">H9763_00305</name>
</gene>
<sequence length="266" mass="30194">MPVKIKLIATDIDGTLIQDSTPDLYPEIEEEIRRLTDAGVLFACASGRQYASIRNVFRNVADRILYIAENGAHIRYRGEDLSVTRMDPAEMEELIGTLRELPDCEMVVSTPQGSLLETKNREFLDLMTWGYHNEYRVVEDVLAEGLPILKVAVYRKGSIRELGESRLIPAFADRFQVCVAGEEWVDFMDPSVDKGRALQTVRERFRILREETMAFGDNTNDIGLMRAAGESYAVANARPEVREAARHTCPPWWEKGVWQIVRGLEG</sequence>
<protein>
    <submittedName>
        <fullName evidence="1">Cof-type HAD-IIB family hydrolase</fullName>
    </submittedName>
</protein>
<dbReference type="InterPro" id="IPR036412">
    <property type="entry name" value="HAD-like_sf"/>
</dbReference>
<keyword evidence="1" id="KW-0378">Hydrolase</keyword>
<reference evidence="1" key="1">
    <citation type="journal article" date="2021" name="PeerJ">
        <title>Extensive microbial diversity within the chicken gut microbiome revealed by metagenomics and culture.</title>
        <authorList>
            <person name="Gilroy R."/>
            <person name="Ravi A."/>
            <person name="Getino M."/>
            <person name="Pursley I."/>
            <person name="Horton D.L."/>
            <person name="Alikhan N.F."/>
            <person name="Baker D."/>
            <person name="Gharbi K."/>
            <person name="Hall N."/>
            <person name="Watson M."/>
            <person name="Adriaenssens E.M."/>
            <person name="Foster-Nyarko E."/>
            <person name="Jarju S."/>
            <person name="Secka A."/>
            <person name="Antonio M."/>
            <person name="Oren A."/>
            <person name="Chaudhuri R.R."/>
            <person name="La Ragione R."/>
            <person name="Hildebrand F."/>
            <person name="Pallen M.J."/>
        </authorList>
    </citation>
    <scope>NUCLEOTIDE SEQUENCE</scope>
    <source>
        <strain evidence="1">USAMLcec3-2134</strain>
    </source>
</reference>